<keyword evidence="1" id="KW-0812">Transmembrane</keyword>
<dbReference type="EMBL" id="DTPE01000059">
    <property type="protein sequence ID" value="HGE74749.1"/>
    <property type="molecule type" value="Genomic_DNA"/>
</dbReference>
<name>A0A7V3VS35_9BACT</name>
<sequence length="332" mass="37448">MIEWLLLILPLFLGLYFGYSWYPTYIFDVRWWYPYFAILIGGIAGLLVGIVLYFLAKKIKDSKINSINFLIGLGSFITFVLMGNYLIVDFISPNFLSVSIGKSIITILSFLGAWLISQRAVLSYFKVGEISGNYGSFIFDTSVLLEDKILDLFDVGLFNGKIIVPQFVLIEMQKLADSSDDEKKEKGRKGFEIIEKIQNMEDLKITIDDTIAYRSGKVDEDLVSLARKYNGRLVTLDYNLTRVAQLQGVQVLNLNHLAEILKPTLLPGQRLKLQIIRHGKNKEQGIGFTEDGTMIVVEDGGKNVGEQQEVVITNILRTNAGKLLFARINPKS</sequence>
<dbReference type="Gene3D" id="3.40.50.1010">
    <property type="entry name" value="5'-nuclease"/>
    <property type="match status" value="1"/>
</dbReference>
<accession>A0A7V3VS35</accession>
<dbReference type="Pfam" id="PF13638">
    <property type="entry name" value="PIN_4"/>
    <property type="match status" value="1"/>
</dbReference>
<reference evidence="3" key="1">
    <citation type="journal article" date="2020" name="mSystems">
        <title>Genome- and Community-Level Interaction Insights into Carbon Utilization and Element Cycling Functions of Hydrothermarchaeota in Hydrothermal Sediment.</title>
        <authorList>
            <person name="Zhou Z."/>
            <person name="Liu Y."/>
            <person name="Xu W."/>
            <person name="Pan J."/>
            <person name="Luo Z.H."/>
            <person name="Li M."/>
        </authorList>
    </citation>
    <scope>NUCLEOTIDE SEQUENCE [LARGE SCALE GENOMIC DNA]</scope>
    <source>
        <strain evidence="3">SpSt-966</strain>
    </source>
</reference>
<dbReference type="AlphaFoldDB" id="A0A7V3VS35"/>
<dbReference type="SMART" id="SM00670">
    <property type="entry name" value="PINc"/>
    <property type="match status" value="1"/>
</dbReference>
<feature type="transmembrane region" description="Helical" evidence="1">
    <location>
        <begin position="67"/>
        <end position="88"/>
    </location>
</feature>
<gene>
    <name evidence="3" type="ORF">ENX73_01310</name>
</gene>
<dbReference type="SUPFAM" id="SSF88723">
    <property type="entry name" value="PIN domain-like"/>
    <property type="match status" value="1"/>
</dbReference>
<feature type="domain" description="PIN" evidence="2">
    <location>
        <begin position="135"/>
        <end position="242"/>
    </location>
</feature>
<protein>
    <recommendedName>
        <fullName evidence="2">PIN domain-containing protein</fullName>
    </recommendedName>
</protein>
<dbReference type="InterPro" id="IPR029060">
    <property type="entry name" value="PIN-like_dom_sf"/>
</dbReference>
<evidence type="ECO:0000313" key="3">
    <source>
        <dbReference type="EMBL" id="HGE74749.1"/>
    </source>
</evidence>
<feature type="transmembrane region" description="Helical" evidence="1">
    <location>
        <begin position="36"/>
        <end position="55"/>
    </location>
</feature>
<dbReference type="InterPro" id="IPR002716">
    <property type="entry name" value="PIN_dom"/>
</dbReference>
<evidence type="ECO:0000259" key="2">
    <source>
        <dbReference type="SMART" id="SM00670"/>
    </source>
</evidence>
<organism evidence="3">
    <name type="scientific">Mesoaciditoga lauensis</name>
    <dbReference type="NCBI Taxonomy" id="1495039"/>
    <lineage>
        <taxon>Bacteria</taxon>
        <taxon>Thermotogati</taxon>
        <taxon>Thermotogota</taxon>
        <taxon>Thermotogae</taxon>
        <taxon>Mesoaciditogales</taxon>
        <taxon>Mesoaciditogaceae</taxon>
        <taxon>Mesoaciditoga</taxon>
    </lineage>
</organism>
<dbReference type="CDD" id="cd09877">
    <property type="entry name" value="PIN_YacL-like"/>
    <property type="match status" value="1"/>
</dbReference>
<comment type="caution">
    <text evidence="3">The sequence shown here is derived from an EMBL/GenBank/DDBJ whole genome shotgun (WGS) entry which is preliminary data.</text>
</comment>
<dbReference type="InterPro" id="IPR052041">
    <property type="entry name" value="Nucleic_acid_metab_PIN/TRAM"/>
</dbReference>
<keyword evidence="1" id="KW-1133">Transmembrane helix</keyword>
<evidence type="ECO:0000256" key="1">
    <source>
        <dbReference type="SAM" id="Phobius"/>
    </source>
</evidence>
<feature type="transmembrane region" description="Helical" evidence="1">
    <location>
        <begin position="94"/>
        <end position="116"/>
    </location>
</feature>
<dbReference type="PANTHER" id="PTHR11603:SF147">
    <property type="entry name" value="MEMBRANE PROTEIN"/>
    <property type="match status" value="1"/>
</dbReference>
<keyword evidence="1" id="KW-0472">Membrane</keyword>
<dbReference type="PANTHER" id="PTHR11603">
    <property type="entry name" value="AAA FAMILY ATPASE"/>
    <property type="match status" value="1"/>
</dbReference>
<proteinExistence type="predicted"/>